<organism evidence="2 3">
    <name type="scientific">Agathobacter rectalis</name>
    <dbReference type="NCBI Taxonomy" id="39491"/>
    <lineage>
        <taxon>Bacteria</taxon>
        <taxon>Bacillati</taxon>
        <taxon>Bacillota</taxon>
        <taxon>Clostridia</taxon>
        <taxon>Lachnospirales</taxon>
        <taxon>Lachnospiraceae</taxon>
        <taxon>Agathobacter</taxon>
    </lineage>
</organism>
<comment type="caution">
    <text evidence="2">The sequence shown here is derived from an EMBL/GenBank/DDBJ whole genome shotgun (WGS) entry which is preliminary data.</text>
</comment>
<proteinExistence type="predicted"/>
<reference evidence="2 3" key="1">
    <citation type="submission" date="2018-08" db="EMBL/GenBank/DDBJ databases">
        <title>A genome reference for cultivated species of the human gut microbiota.</title>
        <authorList>
            <person name="Zou Y."/>
            <person name="Xue W."/>
            <person name="Luo G."/>
        </authorList>
    </citation>
    <scope>NUCLEOTIDE SEQUENCE [LARGE SCALE GENOMIC DNA]</scope>
    <source>
        <strain evidence="2 3">AF12-8</strain>
    </source>
</reference>
<accession>A0A413BCJ1</accession>
<dbReference type="EMBL" id="QSAE01000073">
    <property type="protein sequence ID" value="RGW37012.1"/>
    <property type="molecule type" value="Genomic_DNA"/>
</dbReference>
<keyword evidence="1" id="KW-0812">Transmembrane</keyword>
<evidence type="ECO:0000313" key="3">
    <source>
        <dbReference type="Proteomes" id="UP000286581"/>
    </source>
</evidence>
<keyword evidence="1" id="KW-1133">Transmembrane helix</keyword>
<dbReference type="Proteomes" id="UP000286581">
    <property type="component" value="Unassembled WGS sequence"/>
</dbReference>
<feature type="transmembrane region" description="Helical" evidence="1">
    <location>
        <begin position="52"/>
        <end position="74"/>
    </location>
</feature>
<evidence type="ECO:0000313" key="2">
    <source>
        <dbReference type="EMBL" id="RGW37012.1"/>
    </source>
</evidence>
<protein>
    <submittedName>
        <fullName evidence="2">Uncharacterized protein</fullName>
    </submittedName>
</protein>
<keyword evidence="1" id="KW-0472">Membrane</keyword>
<gene>
    <name evidence="2" type="ORF">DWV78_14455</name>
</gene>
<feature type="transmembrane region" description="Helical" evidence="1">
    <location>
        <begin position="12"/>
        <end position="32"/>
    </location>
</feature>
<evidence type="ECO:0000256" key="1">
    <source>
        <dbReference type="SAM" id="Phobius"/>
    </source>
</evidence>
<sequence length="248" mass="29845">MSRNRKIGKSFFQIIIALIIFFLLFFVDLDYLEDKCTFLRIFILNVNWLEHLIESYTSLFILTVVVAFIIWAMFTLSISVKGVSFAGFEITLKDTDKAVKNNIKNYLNTKRSLFYIKTEYDNFCEVFDSYHGIYDFLRNQLLEFEDKKKTSSMYYSEIQTMLKELNRFLTVHQSDYRRWFAFYEKKKEDSFVSLGELQKEYPQFDILMHDFQILNEAMRKHAESFDIDMLDWKYEKITNDCEGNENTE</sequence>
<name>A0A413BCJ1_9FIRM</name>
<dbReference type="AlphaFoldDB" id="A0A413BCJ1"/>